<reference evidence="3" key="1">
    <citation type="journal article" date="2020" name="mSystems">
        <title>Genome- and Community-Level Interaction Insights into Carbon Utilization and Element Cycling Functions of Hydrothermarchaeota in Hydrothermal Sediment.</title>
        <authorList>
            <person name="Zhou Z."/>
            <person name="Liu Y."/>
            <person name="Xu W."/>
            <person name="Pan J."/>
            <person name="Luo Z.H."/>
            <person name="Li M."/>
        </authorList>
    </citation>
    <scope>NUCLEOTIDE SEQUENCE [LARGE SCALE GENOMIC DNA]</scope>
    <source>
        <strain evidence="3">SpSt-885</strain>
    </source>
</reference>
<dbReference type="Gene3D" id="1.20.120.520">
    <property type="entry name" value="nmb1532 protein domain like"/>
    <property type="match status" value="1"/>
</dbReference>
<organism evidence="3">
    <name type="scientific">Fervidicoccus fontis</name>
    <dbReference type="NCBI Taxonomy" id="683846"/>
    <lineage>
        <taxon>Archaea</taxon>
        <taxon>Thermoproteota</taxon>
        <taxon>Thermoprotei</taxon>
        <taxon>Fervidicoccales</taxon>
        <taxon>Fervidicoccaceae</taxon>
        <taxon>Fervidicoccus</taxon>
    </lineage>
</organism>
<dbReference type="Pfam" id="PF01814">
    <property type="entry name" value="Hemerythrin"/>
    <property type="match status" value="1"/>
</dbReference>
<protein>
    <submittedName>
        <fullName evidence="3">DUF438 domain-containing protein</fullName>
    </submittedName>
</protein>
<dbReference type="InterPro" id="IPR007380">
    <property type="entry name" value="DUF438"/>
</dbReference>
<dbReference type="GO" id="GO:0005886">
    <property type="term" value="C:plasma membrane"/>
    <property type="evidence" value="ECO:0007669"/>
    <property type="project" value="TreeGrafter"/>
</dbReference>
<evidence type="ECO:0000259" key="2">
    <source>
        <dbReference type="Pfam" id="PF04282"/>
    </source>
</evidence>
<dbReference type="AlphaFoldDB" id="A0A7J3SMP9"/>
<dbReference type="PANTHER" id="PTHR39966:SF3">
    <property type="entry name" value="DUF438 DOMAIN-CONTAINING PROTEIN"/>
    <property type="match status" value="1"/>
</dbReference>
<dbReference type="Gene3D" id="3.30.450.20">
    <property type="entry name" value="PAS domain"/>
    <property type="match status" value="1"/>
</dbReference>
<dbReference type="PANTHER" id="PTHR39966">
    <property type="entry name" value="BLL2471 PROTEIN-RELATED"/>
    <property type="match status" value="1"/>
</dbReference>
<evidence type="ECO:0000259" key="1">
    <source>
        <dbReference type="Pfam" id="PF01814"/>
    </source>
</evidence>
<name>A0A7J3SMP9_9CREN</name>
<dbReference type="Pfam" id="PF04282">
    <property type="entry name" value="DUF438"/>
    <property type="match status" value="1"/>
</dbReference>
<sequence length="440" mass="51047">MSTTNDKDKEIVKELLKAIHKGVDPAELKKEFREILTRVSPFEIAFIEQELVKEGISVSDILNLCDLHVELFRDFLATRELKNVPKGHPIDLLTRENEWILKQAEALGIYAQALTILKSPRDSVEYLNALQTYLRELKKIRIHYRKLQMFVYPYLERRGIVAVPRVLWGREDQVIVKIREIENNLEKAVKDPTLDIVGKLAQELIVLSKEIQELVFRENKILYPALHALFTEGEWAAIAELSEELGYIVEVGEKLWVPEERPLYPYEAQAVVEPEQMEKLSEEFKSLVKQKDIQADTYKVKRDGDLELPTGFLTPREIDGVFRAMPIEITYADTNDRVRFFSESEIAGGFPRSKTILGRLLYYCHPPRLENYVKVNVEALKKGQFKYREFWTRMGDRIIRVMIAPAKNREGELLGVLEIVEDLTEVVNNPDEIKKKIVVL</sequence>
<accession>A0A7J3SMP9</accession>
<evidence type="ECO:0000313" key="3">
    <source>
        <dbReference type="EMBL" id="HGZ60613.1"/>
    </source>
</evidence>
<comment type="caution">
    <text evidence="3">The sequence shown here is derived from an EMBL/GenBank/DDBJ whole genome shotgun (WGS) entry which is preliminary data.</text>
</comment>
<feature type="domain" description="Hemerythrin-like" evidence="1">
    <location>
        <begin position="88"/>
        <end position="226"/>
    </location>
</feature>
<dbReference type="InterPro" id="IPR012312">
    <property type="entry name" value="Hemerythrin-like"/>
</dbReference>
<dbReference type="Pfam" id="PF13596">
    <property type="entry name" value="PAS_10"/>
    <property type="match status" value="1"/>
</dbReference>
<feature type="domain" description="DUF438" evidence="2">
    <location>
        <begin position="13"/>
        <end position="77"/>
    </location>
</feature>
<gene>
    <name evidence="3" type="ORF">ENW83_05375</name>
</gene>
<proteinExistence type="predicted"/>
<dbReference type="EMBL" id="DTLS01000155">
    <property type="protein sequence ID" value="HGZ60613.1"/>
    <property type="molecule type" value="Genomic_DNA"/>
</dbReference>